<reference evidence="1 2" key="1">
    <citation type="submission" date="2020-04" db="EMBL/GenBank/DDBJ databases">
        <authorList>
            <person name="Hitch T.C.A."/>
            <person name="Wylensek D."/>
            <person name="Clavel T."/>
        </authorList>
    </citation>
    <scope>NUCLEOTIDE SEQUENCE [LARGE SCALE GENOMIC DNA]</scope>
    <source>
        <strain evidence="1 2">COR2-253-APC-1A</strain>
    </source>
</reference>
<dbReference type="Gene3D" id="2.115.10.20">
    <property type="entry name" value="Glycosyl hydrolase domain, family 43"/>
    <property type="match status" value="1"/>
</dbReference>
<gene>
    <name evidence="1" type="ORF">HF882_19980</name>
</gene>
<dbReference type="InterPro" id="IPR023296">
    <property type="entry name" value="Glyco_hydro_beta-prop_sf"/>
</dbReference>
<dbReference type="SUPFAM" id="SSF75005">
    <property type="entry name" value="Arabinanase/levansucrase/invertase"/>
    <property type="match status" value="1"/>
</dbReference>
<proteinExistence type="predicted"/>
<comment type="caution">
    <text evidence="1">The sequence shown here is derived from an EMBL/GenBank/DDBJ whole genome shotgun (WGS) entry which is preliminary data.</text>
</comment>
<name>A0A848B034_9BACT</name>
<dbReference type="EMBL" id="JABAEW010000062">
    <property type="protein sequence ID" value="NMD88868.1"/>
    <property type="molecule type" value="Genomic_DNA"/>
</dbReference>
<dbReference type="Proteomes" id="UP000576225">
    <property type="component" value="Unassembled WGS sequence"/>
</dbReference>
<protein>
    <recommendedName>
        <fullName evidence="3">Glycosyl hydrolase family 32</fullName>
    </recommendedName>
</protein>
<accession>A0A848B034</accession>
<evidence type="ECO:0000313" key="2">
    <source>
        <dbReference type="Proteomes" id="UP000576225"/>
    </source>
</evidence>
<sequence length="482" mass="54639">MYTLLMLDDDLLFRRDNVVRRYGEAELRPDAVYTDPAMATPWPACWVFRLDSGCYRMLYLGAPRNELRQHYLLGAVSTDGVHFEPEDYTGEIDLEHRIAVNMIRAVGDEEIGAVFEDACTPSLSERYRMLTTGVVISAENDPETYYVRTTIYVSGDLLHWTRKAEIPPFRAEPLMSVFHNRAHSCMTIAHRPWWGIRKVGIRDTADWVNYSSYEPVMQADALDAPLAEVYGMTVFPYNGIYLGFPHIYSGAAPGLHAKFFGGTMRVQLAYSSDGHHWFRSLRTPLLSGSEGKKYGLPEWKMIWATGMLELPDRSLCIYAGATELEHGPAFQRPDTRTNLLTCRLRKDGFIRLSTADSNAVSTVATRECIWHGGESHWNLRADRATVAVYESGDVKCVDMNILGYCKPVAGFSHEDCIPFSGDSTDWIPRYRGGRNVASLTGHVLCFEIRFENGDFYSFSGNATFVFNVEGERYRQTGRLPER</sequence>
<dbReference type="RefSeq" id="WP_168963870.1">
    <property type="nucleotide sequence ID" value="NZ_JABAEW010000062.1"/>
</dbReference>
<organism evidence="1 2">
    <name type="scientific">Victivallis vadensis</name>
    <dbReference type="NCBI Taxonomy" id="172901"/>
    <lineage>
        <taxon>Bacteria</taxon>
        <taxon>Pseudomonadati</taxon>
        <taxon>Lentisphaerota</taxon>
        <taxon>Lentisphaeria</taxon>
        <taxon>Victivallales</taxon>
        <taxon>Victivallaceae</taxon>
        <taxon>Victivallis</taxon>
    </lineage>
</organism>
<dbReference type="AlphaFoldDB" id="A0A848B034"/>
<evidence type="ECO:0000313" key="1">
    <source>
        <dbReference type="EMBL" id="NMD88868.1"/>
    </source>
</evidence>
<evidence type="ECO:0008006" key="3">
    <source>
        <dbReference type="Google" id="ProtNLM"/>
    </source>
</evidence>